<name>A0A9D1CPW6_9FIRM</name>
<evidence type="ECO:0000256" key="1">
    <source>
        <dbReference type="ARBA" id="ARBA00004651"/>
    </source>
</evidence>
<dbReference type="SMART" id="SM00382">
    <property type="entry name" value="AAA"/>
    <property type="match status" value="1"/>
</dbReference>
<keyword evidence="4" id="KW-0547">Nucleotide-binding</keyword>
<keyword evidence="6 8" id="KW-1133">Transmembrane helix</keyword>
<keyword evidence="7 8" id="KW-0472">Membrane</keyword>
<keyword evidence="2" id="KW-0813">Transport</keyword>
<reference evidence="11" key="1">
    <citation type="submission" date="2020-10" db="EMBL/GenBank/DDBJ databases">
        <authorList>
            <person name="Gilroy R."/>
        </authorList>
    </citation>
    <scope>NUCLEOTIDE SEQUENCE</scope>
    <source>
        <strain evidence="11">ChiSjej2B20-13462</strain>
    </source>
</reference>
<keyword evidence="3 8" id="KW-0812">Transmembrane</keyword>
<feature type="domain" description="ABC transporter" evidence="9">
    <location>
        <begin position="361"/>
        <end position="596"/>
    </location>
</feature>
<feature type="transmembrane region" description="Helical" evidence="8">
    <location>
        <begin position="28"/>
        <end position="49"/>
    </location>
</feature>
<dbReference type="SUPFAM" id="SSF90123">
    <property type="entry name" value="ABC transporter transmembrane region"/>
    <property type="match status" value="1"/>
</dbReference>
<dbReference type="GO" id="GO:0005524">
    <property type="term" value="F:ATP binding"/>
    <property type="evidence" value="ECO:0007669"/>
    <property type="project" value="UniProtKB-KW"/>
</dbReference>
<dbReference type="PROSITE" id="PS50929">
    <property type="entry name" value="ABC_TM1F"/>
    <property type="match status" value="1"/>
</dbReference>
<dbReference type="Gene3D" id="3.40.50.300">
    <property type="entry name" value="P-loop containing nucleotide triphosphate hydrolases"/>
    <property type="match status" value="1"/>
</dbReference>
<accession>A0A9D1CPW6</accession>
<dbReference type="CDD" id="cd03254">
    <property type="entry name" value="ABCC_Glucan_exporter_like"/>
    <property type="match status" value="1"/>
</dbReference>
<dbReference type="CDD" id="cd18540">
    <property type="entry name" value="ABC_6TM_exporter_like"/>
    <property type="match status" value="1"/>
</dbReference>
<organism evidence="11 12">
    <name type="scientific">Candidatus Avoscillospira stercorigallinarum</name>
    <dbReference type="NCBI Taxonomy" id="2840708"/>
    <lineage>
        <taxon>Bacteria</taxon>
        <taxon>Bacillati</taxon>
        <taxon>Bacillota</taxon>
        <taxon>Clostridia</taxon>
        <taxon>Eubacteriales</taxon>
        <taxon>Oscillospiraceae</taxon>
        <taxon>Oscillospiraceae incertae sedis</taxon>
        <taxon>Candidatus Avoscillospira</taxon>
    </lineage>
</organism>
<evidence type="ECO:0000256" key="6">
    <source>
        <dbReference type="ARBA" id="ARBA00022989"/>
    </source>
</evidence>
<evidence type="ECO:0000256" key="3">
    <source>
        <dbReference type="ARBA" id="ARBA00022692"/>
    </source>
</evidence>
<dbReference type="PANTHER" id="PTHR43394">
    <property type="entry name" value="ATP-DEPENDENT PERMEASE MDL1, MITOCHONDRIAL"/>
    <property type="match status" value="1"/>
</dbReference>
<dbReference type="InterPro" id="IPR003439">
    <property type="entry name" value="ABC_transporter-like_ATP-bd"/>
</dbReference>
<dbReference type="Pfam" id="PF00005">
    <property type="entry name" value="ABC_tran"/>
    <property type="match status" value="1"/>
</dbReference>
<dbReference type="GO" id="GO:0005886">
    <property type="term" value="C:plasma membrane"/>
    <property type="evidence" value="ECO:0007669"/>
    <property type="project" value="UniProtKB-SubCell"/>
</dbReference>
<dbReference type="InterPro" id="IPR011527">
    <property type="entry name" value="ABC1_TM_dom"/>
</dbReference>
<dbReference type="InterPro" id="IPR036640">
    <property type="entry name" value="ABC1_TM_sf"/>
</dbReference>
<reference evidence="11" key="2">
    <citation type="journal article" date="2021" name="PeerJ">
        <title>Extensive microbial diversity within the chicken gut microbiome revealed by metagenomics and culture.</title>
        <authorList>
            <person name="Gilroy R."/>
            <person name="Ravi A."/>
            <person name="Getino M."/>
            <person name="Pursley I."/>
            <person name="Horton D.L."/>
            <person name="Alikhan N.F."/>
            <person name="Baker D."/>
            <person name="Gharbi K."/>
            <person name="Hall N."/>
            <person name="Watson M."/>
            <person name="Adriaenssens E.M."/>
            <person name="Foster-Nyarko E."/>
            <person name="Jarju S."/>
            <person name="Secka A."/>
            <person name="Antonio M."/>
            <person name="Oren A."/>
            <person name="Chaudhuri R.R."/>
            <person name="La Ragione R."/>
            <person name="Hildebrand F."/>
            <person name="Pallen M.J."/>
        </authorList>
    </citation>
    <scope>NUCLEOTIDE SEQUENCE</scope>
    <source>
        <strain evidence="11">ChiSjej2B20-13462</strain>
    </source>
</reference>
<feature type="transmembrane region" description="Helical" evidence="8">
    <location>
        <begin position="69"/>
        <end position="91"/>
    </location>
</feature>
<protein>
    <submittedName>
        <fullName evidence="11">ABC transporter ATP-binding protein</fullName>
    </submittedName>
</protein>
<dbReference type="SUPFAM" id="SSF52540">
    <property type="entry name" value="P-loop containing nucleoside triphosphate hydrolases"/>
    <property type="match status" value="1"/>
</dbReference>
<comment type="caution">
    <text evidence="11">The sequence shown here is derived from an EMBL/GenBank/DDBJ whole genome shotgun (WGS) entry which is preliminary data.</text>
</comment>
<keyword evidence="5 11" id="KW-0067">ATP-binding</keyword>
<dbReference type="Proteomes" id="UP000886874">
    <property type="component" value="Unassembled WGS sequence"/>
</dbReference>
<proteinExistence type="predicted"/>
<evidence type="ECO:0000256" key="2">
    <source>
        <dbReference type="ARBA" id="ARBA00022448"/>
    </source>
</evidence>
<evidence type="ECO:0000259" key="9">
    <source>
        <dbReference type="PROSITE" id="PS50893"/>
    </source>
</evidence>
<dbReference type="GO" id="GO:0015421">
    <property type="term" value="F:ABC-type oligopeptide transporter activity"/>
    <property type="evidence" value="ECO:0007669"/>
    <property type="project" value="TreeGrafter"/>
</dbReference>
<dbReference type="PROSITE" id="PS50893">
    <property type="entry name" value="ABC_TRANSPORTER_2"/>
    <property type="match status" value="1"/>
</dbReference>
<dbReference type="EMBL" id="DVFN01000091">
    <property type="protein sequence ID" value="HIQ69874.1"/>
    <property type="molecule type" value="Genomic_DNA"/>
</dbReference>
<evidence type="ECO:0000256" key="8">
    <source>
        <dbReference type="SAM" id="Phobius"/>
    </source>
</evidence>
<feature type="transmembrane region" description="Helical" evidence="8">
    <location>
        <begin position="144"/>
        <end position="166"/>
    </location>
</feature>
<evidence type="ECO:0000259" key="10">
    <source>
        <dbReference type="PROSITE" id="PS50929"/>
    </source>
</evidence>
<dbReference type="Pfam" id="PF00664">
    <property type="entry name" value="ABC_membrane"/>
    <property type="match status" value="1"/>
</dbReference>
<sequence>MAAIDEQDYTKSFDWKIWKRLFPIFRTYRVAFVMLLVFNALTALVDVGLPLLQRYAIANFIEKDTLTGIVPYALVYLVVILLQALSVVLFARNSMSIEMNAGRDLRRTLFTHLQTLSFSFYNVTPVGYLLSRVMSDTNRIASMIAWNLTDILWAMFYVFGTFAAMLILNWRLALVVILIVPVIAVLTWYFQNRILHWNRKVRKLNSKITGAFNEGITGAKTSKTLVIEDQNTASFRELTESMRVAGVRAARLNAVYIPLVLFCSTMAVAIVLLRGGHMVLDQVLEIATLSTFTTYAVGIFEPIQMTAANIAEFISLQASIERVTGLMDEVPQVQDTPEVLEKYGDVFSPKRENWEPLKGDIEFRDVTFRYPDGGENVLEHFSLKIPAGTTVAIVGETGAGKSTLVNLACRFFEPTAGQILIDGRDYRERSQLWLHENIGYVLQSPHLFSGSVRENIRYGRLDATDAEVEAAAKAVSADTVVAKLEHGWDSQVGEGGDKLSTGEKQLISFARAVLADPRIFVLDEATSSIDTQTEQLIQNAIDHLLQDRTSFLIAHRLSTIRKADLILVVRDGKIVEQGTHQELLRQHGYYHDLYSKQFAEENAAKILK</sequence>
<dbReference type="AlphaFoldDB" id="A0A9D1CPW6"/>
<dbReference type="Gene3D" id="1.20.1560.10">
    <property type="entry name" value="ABC transporter type 1, transmembrane domain"/>
    <property type="match status" value="1"/>
</dbReference>
<feature type="domain" description="ABC transmembrane type-1" evidence="10">
    <location>
        <begin position="33"/>
        <end position="315"/>
    </location>
</feature>
<dbReference type="InterPro" id="IPR003593">
    <property type="entry name" value="AAA+_ATPase"/>
</dbReference>
<comment type="subcellular location">
    <subcellularLocation>
        <location evidence="1">Cell membrane</location>
        <topology evidence="1">Multi-pass membrane protein</topology>
    </subcellularLocation>
</comment>
<evidence type="ECO:0000256" key="4">
    <source>
        <dbReference type="ARBA" id="ARBA00022741"/>
    </source>
</evidence>
<evidence type="ECO:0000256" key="5">
    <source>
        <dbReference type="ARBA" id="ARBA00022840"/>
    </source>
</evidence>
<dbReference type="InterPro" id="IPR027417">
    <property type="entry name" value="P-loop_NTPase"/>
</dbReference>
<feature type="transmembrane region" description="Helical" evidence="8">
    <location>
        <begin position="172"/>
        <end position="190"/>
    </location>
</feature>
<feature type="transmembrane region" description="Helical" evidence="8">
    <location>
        <begin position="252"/>
        <end position="273"/>
    </location>
</feature>
<evidence type="ECO:0000256" key="7">
    <source>
        <dbReference type="ARBA" id="ARBA00023136"/>
    </source>
</evidence>
<dbReference type="GO" id="GO:0016887">
    <property type="term" value="F:ATP hydrolysis activity"/>
    <property type="evidence" value="ECO:0007669"/>
    <property type="project" value="InterPro"/>
</dbReference>
<gene>
    <name evidence="11" type="ORF">IAA67_06065</name>
</gene>
<evidence type="ECO:0000313" key="11">
    <source>
        <dbReference type="EMBL" id="HIQ69874.1"/>
    </source>
</evidence>
<dbReference type="PANTHER" id="PTHR43394:SF1">
    <property type="entry name" value="ATP-BINDING CASSETTE SUB-FAMILY B MEMBER 10, MITOCHONDRIAL"/>
    <property type="match status" value="1"/>
</dbReference>
<dbReference type="FunFam" id="3.40.50.300:FF:000287">
    <property type="entry name" value="Multidrug ABC transporter ATP-binding protein"/>
    <property type="match status" value="1"/>
</dbReference>
<evidence type="ECO:0000313" key="12">
    <source>
        <dbReference type="Proteomes" id="UP000886874"/>
    </source>
</evidence>
<dbReference type="InterPro" id="IPR039421">
    <property type="entry name" value="Type_1_exporter"/>
</dbReference>